<sequence>MNRLEEYMRTPNLDS</sequence>
<reference evidence="1" key="2">
    <citation type="journal article" date="2015" name="Data Brief">
        <title>Shoot transcriptome of the giant reed, Arundo donax.</title>
        <authorList>
            <person name="Barrero R.A."/>
            <person name="Guerrero F.D."/>
            <person name="Moolhuijzen P."/>
            <person name="Goolsby J.A."/>
            <person name="Tidwell J."/>
            <person name="Bellgard S.E."/>
            <person name="Bellgard M.I."/>
        </authorList>
    </citation>
    <scope>NUCLEOTIDE SEQUENCE</scope>
    <source>
        <tissue evidence="1">Shoot tissue taken approximately 20 cm above the soil surface</tissue>
    </source>
</reference>
<accession>A0A0A9B4X2</accession>
<evidence type="ECO:0000313" key="1">
    <source>
        <dbReference type="EMBL" id="JAD58426.1"/>
    </source>
</evidence>
<reference evidence="1" key="1">
    <citation type="submission" date="2014-09" db="EMBL/GenBank/DDBJ databases">
        <authorList>
            <person name="Magalhaes I.L.F."/>
            <person name="Oliveira U."/>
            <person name="Santos F.R."/>
            <person name="Vidigal T.H.D.A."/>
            <person name="Brescovit A.D."/>
            <person name="Santos A.J."/>
        </authorList>
    </citation>
    <scope>NUCLEOTIDE SEQUENCE</scope>
    <source>
        <tissue evidence="1">Shoot tissue taken approximately 20 cm above the soil surface</tissue>
    </source>
</reference>
<dbReference type="EMBL" id="GBRH01239469">
    <property type="protein sequence ID" value="JAD58426.1"/>
    <property type="molecule type" value="Transcribed_RNA"/>
</dbReference>
<protein>
    <submittedName>
        <fullName evidence="1">Uncharacterized protein</fullName>
    </submittedName>
</protein>
<proteinExistence type="predicted"/>
<organism evidence="1">
    <name type="scientific">Arundo donax</name>
    <name type="common">Giant reed</name>
    <name type="synonym">Donax arundinaceus</name>
    <dbReference type="NCBI Taxonomy" id="35708"/>
    <lineage>
        <taxon>Eukaryota</taxon>
        <taxon>Viridiplantae</taxon>
        <taxon>Streptophyta</taxon>
        <taxon>Embryophyta</taxon>
        <taxon>Tracheophyta</taxon>
        <taxon>Spermatophyta</taxon>
        <taxon>Magnoliopsida</taxon>
        <taxon>Liliopsida</taxon>
        <taxon>Poales</taxon>
        <taxon>Poaceae</taxon>
        <taxon>PACMAD clade</taxon>
        <taxon>Arundinoideae</taxon>
        <taxon>Arundineae</taxon>
        <taxon>Arundo</taxon>
    </lineage>
</organism>
<name>A0A0A9B4X2_ARUDO</name>